<dbReference type="Proteomes" id="UP000324222">
    <property type="component" value="Unassembled WGS sequence"/>
</dbReference>
<accession>A0A5B7KHI3</accession>
<gene>
    <name evidence="1" type="ORF">E2C01_099703</name>
</gene>
<name>A0A5B7KHI3_PORTR</name>
<evidence type="ECO:0000313" key="2">
    <source>
        <dbReference type="Proteomes" id="UP000324222"/>
    </source>
</evidence>
<dbReference type="AlphaFoldDB" id="A0A5B7KHI3"/>
<sequence>MKNDHPITIRTLPAPQHLISIPQHPPNIPSALKYQPSQSASVHEWYQEQHPTISQWPPLSTKHPLAVRQYGLKLDVDEHILTPGRYVHGALPRYVKIENPAP</sequence>
<keyword evidence="2" id="KW-1185">Reference proteome</keyword>
<organism evidence="1 2">
    <name type="scientific">Portunus trituberculatus</name>
    <name type="common">Swimming crab</name>
    <name type="synonym">Neptunus trituberculatus</name>
    <dbReference type="NCBI Taxonomy" id="210409"/>
    <lineage>
        <taxon>Eukaryota</taxon>
        <taxon>Metazoa</taxon>
        <taxon>Ecdysozoa</taxon>
        <taxon>Arthropoda</taxon>
        <taxon>Crustacea</taxon>
        <taxon>Multicrustacea</taxon>
        <taxon>Malacostraca</taxon>
        <taxon>Eumalacostraca</taxon>
        <taxon>Eucarida</taxon>
        <taxon>Decapoda</taxon>
        <taxon>Pleocyemata</taxon>
        <taxon>Brachyura</taxon>
        <taxon>Eubrachyura</taxon>
        <taxon>Portunoidea</taxon>
        <taxon>Portunidae</taxon>
        <taxon>Portuninae</taxon>
        <taxon>Portunus</taxon>
    </lineage>
</organism>
<proteinExistence type="predicted"/>
<evidence type="ECO:0000313" key="1">
    <source>
        <dbReference type="EMBL" id="MPD04035.1"/>
    </source>
</evidence>
<reference evidence="1 2" key="1">
    <citation type="submission" date="2019-05" db="EMBL/GenBank/DDBJ databases">
        <title>Another draft genome of Portunus trituberculatus and its Hox gene families provides insights of decapod evolution.</title>
        <authorList>
            <person name="Jeong J.-H."/>
            <person name="Song I."/>
            <person name="Kim S."/>
            <person name="Choi T."/>
            <person name="Kim D."/>
            <person name="Ryu S."/>
            <person name="Kim W."/>
        </authorList>
    </citation>
    <scope>NUCLEOTIDE SEQUENCE [LARGE SCALE GENOMIC DNA]</scope>
    <source>
        <tissue evidence="1">Muscle</tissue>
    </source>
</reference>
<comment type="caution">
    <text evidence="1">The sequence shown here is derived from an EMBL/GenBank/DDBJ whole genome shotgun (WGS) entry which is preliminary data.</text>
</comment>
<dbReference type="EMBL" id="VSRR010139164">
    <property type="protein sequence ID" value="MPD04035.1"/>
    <property type="molecule type" value="Genomic_DNA"/>
</dbReference>
<protein>
    <submittedName>
        <fullName evidence="1">Uncharacterized protein</fullName>
    </submittedName>
</protein>